<dbReference type="AlphaFoldDB" id="A0A7S8FBJ3"/>
<sequence>MLIMNRIDRLMREKQTQEAHETDRKISLRWKVLQVLGGILIGLGLFIDWPAPQEANLPDTSSFLVIVGALVLAAGLLLALRRE</sequence>
<reference evidence="2 3" key="1">
    <citation type="journal article" date="2020" name="ISME J.">
        <title>Enrichment and physiological characterization of a novel comammox Nitrospira indicates ammonium inhibition of complete nitrification.</title>
        <authorList>
            <person name="Sakoula D."/>
            <person name="Koch H."/>
            <person name="Frank J."/>
            <person name="Jetten M.S.M."/>
            <person name="van Kessel M.A.H.J."/>
            <person name="Lucker S."/>
        </authorList>
    </citation>
    <scope>NUCLEOTIDE SEQUENCE [LARGE SCALE GENOMIC DNA]</scope>
    <source>
        <strain evidence="2">Comreactor17</strain>
    </source>
</reference>
<accession>A0A7S8FBJ3</accession>
<dbReference type="EMBL" id="CP047423">
    <property type="protein sequence ID" value="QPD02737.1"/>
    <property type="molecule type" value="Genomic_DNA"/>
</dbReference>
<feature type="transmembrane region" description="Helical" evidence="1">
    <location>
        <begin position="32"/>
        <end position="51"/>
    </location>
</feature>
<dbReference type="NCBIfam" id="TIGR01167">
    <property type="entry name" value="LPXTG_anchor"/>
    <property type="match status" value="1"/>
</dbReference>
<evidence type="ECO:0000313" key="2">
    <source>
        <dbReference type="EMBL" id="QPD02737.1"/>
    </source>
</evidence>
<gene>
    <name evidence="2" type="ORF">Nkreftii_000511</name>
</gene>
<evidence type="ECO:0000256" key="1">
    <source>
        <dbReference type="SAM" id="Phobius"/>
    </source>
</evidence>
<keyword evidence="1" id="KW-0472">Membrane</keyword>
<organism evidence="2 3">
    <name type="scientific">Candidatus Nitrospira kreftii</name>
    <dbReference type="NCBI Taxonomy" id="2652173"/>
    <lineage>
        <taxon>Bacteria</taxon>
        <taxon>Pseudomonadati</taxon>
        <taxon>Nitrospirota</taxon>
        <taxon>Nitrospiria</taxon>
        <taxon>Nitrospirales</taxon>
        <taxon>Nitrospiraceae</taxon>
        <taxon>Nitrospira</taxon>
    </lineage>
</organism>
<protein>
    <submittedName>
        <fullName evidence="2">Uncharacterized protein</fullName>
    </submittedName>
</protein>
<name>A0A7S8FBJ3_9BACT</name>
<keyword evidence="1" id="KW-1133">Transmembrane helix</keyword>
<dbReference type="KEGG" id="nkf:Nkreftii_000511"/>
<proteinExistence type="predicted"/>
<evidence type="ECO:0000313" key="3">
    <source>
        <dbReference type="Proteomes" id="UP000593737"/>
    </source>
</evidence>
<dbReference type="Proteomes" id="UP000593737">
    <property type="component" value="Chromosome"/>
</dbReference>
<keyword evidence="1" id="KW-0812">Transmembrane</keyword>
<feature type="transmembrane region" description="Helical" evidence="1">
    <location>
        <begin position="63"/>
        <end position="80"/>
    </location>
</feature>